<reference evidence="3" key="1">
    <citation type="journal article" date="2017" name="Nat. Commun.">
        <title>The asparagus genome sheds light on the origin and evolution of a young Y chromosome.</title>
        <authorList>
            <person name="Harkess A."/>
            <person name="Zhou J."/>
            <person name="Xu C."/>
            <person name="Bowers J.E."/>
            <person name="Van der Hulst R."/>
            <person name="Ayyampalayam S."/>
            <person name="Mercati F."/>
            <person name="Riccardi P."/>
            <person name="McKain M.R."/>
            <person name="Kakrana A."/>
            <person name="Tang H."/>
            <person name="Ray J."/>
            <person name="Groenendijk J."/>
            <person name="Arikit S."/>
            <person name="Mathioni S.M."/>
            <person name="Nakano M."/>
            <person name="Shan H."/>
            <person name="Telgmann-Rauber A."/>
            <person name="Kanno A."/>
            <person name="Yue Z."/>
            <person name="Chen H."/>
            <person name="Li W."/>
            <person name="Chen Y."/>
            <person name="Xu X."/>
            <person name="Zhang Y."/>
            <person name="Luo S."/>
            <person name="Chen H."/>
            <person name="Gao J."/>
            <person name="Mao Z."/>
            <person name="Pires J.C."/>
            <person name="Luo M."/>
            <person name="Kudrna D."/>
            <person name="Wing R.A."/>
            <person name="Meyers B.C."/>
            <person name="Yi K."/>
            <person name="Kong H."/>
            <person name="Lavrijsen P."/>
            <person name="Sunseri F."/>
            <person name="Falavigna A."/>
            <person name="Ye Y."/>
            <person name="Leebens-Mack J.H."/>
            <person name="Chen G."/>
        </authorList>
    </citation>
    <scope>NUCLEOTIDE SEQUENCE [LARGE SCALE GENOMIC DNA]</scope>
    <source>
        <strain evidence="3">cv. DH0086</strain>
    </source>
</reference>
<keyword evidence="3" id="KW-1185">Reference proteome</keyword>
<name>A0A5P1EKR0_ASPOF</name>
<feature type="compositionally biased region" description="Polar residues" evidence="1">
    <location>
        <begin position="98"/>
        <end position="108"/>
    </location>
</feature>
<feature type="region of interest" description="Disordered" evidence="1">
    <location>
        <begin position="1"/>
        <end position="228"/>
    </location>
</feature>
<feature type="compositionally biased region" description="Basic residues" evidence="1">
    <location>
        <begin position="76"/>
        <end position="97"/>
    </location>
</feature>
<evidence type="ECO:0000256" key="1">
    <source>
        <dbReference type="SAM" id="MobiDB-lite"/>
    </source>
</evidence>
<feature type="compositionally biased region" description="Basic and acidic residues" evidence="1">
    <location>
        <begin position="140"/>
        <end position="150"/>
    </location>
</feature>
<protein>
    <submittedName>
        <fullName evidence="2">Uncharacterized protein</fullName>
    </submittedName>
</protein>
<evidence type="ECO:0000313" key="3">
    <source>
        <dbReference type="Proteomes" id="UP000243459"/>
    </source>
</evidence>
<proteinExistence type="predicted"/>
<dbReference type="AlphaFoldDB" id="A0A5P1EKR0"/>
<feature type="compositionally biased region" description="Low complexity" evidence="1">
    <location>
        <begin position="52"/>
        <end position="66"/>
    </location>
</feature>
<feature type="compositionally biased region" description="Low complexity" evidence="1">
    <location>
        <begin position="114"/>
        <end position="131"/>
    </location>
</feature>
<dbReference type="EMBL" id="CM007386">
    <property type="protein sequence ID" value="ONK66486.1"/>
    <property type="molecule type" value="Genomic_DNA"/>
</dbReference>
<sequence>MEDCDVLLLEGVQEDMQMPKATTPKKKVTVAGPRRSTPRRATASANEKVTVAGPRRSTPRRATASANEKQTPQKATCKRKVTYPSTSRKKLTPRRATKLSTSSETLPQQEALFSASLDDQCSAQQQASPSSDSDDSVEDENYRMDPREAFADDDFDEDELFDEFSNNGKGKKRRMCKRNRMTVPTVNVEGNDSVPEPNNEPREPVNVEGNESVLEPGQEDREAVNEVHGAHSDDSFQAAILILVLSSGEQFLSAFRE</sequence>
<accession>A0A5P1EKR0</accession>
<dbReference type="Proteomes" id="UP000243459">
    <property type="component" value="Chromosome 6"/>
</dbReference>
<feature type="compositionally biased region" description="Low complexity" evidence="1">
    <location>
        <begin position="29"/>
        <end position="45"/>
    </location>
</feature>
<gene>
    <name evidence="2" type="ORF">A4U43_C06F8690</name>
</gene>
<dbReference type="Gramene" id="ONK66486">
    <property type="protein sequence ID" value="ONK66486"/>
    <property type="gene ID" value="A4U43_C06F8690"/>
</dbReference>
<feature type="compositionally biased region" description="Acidic residues" evidence="1">
    <location>
        <begin position="151"/>
        <end position="162"/>
    </location>
</feature>
<feature type="compositionally biased region" description="Basic residues" evidence="1">
    <location>
        <begin position="169"/>
        <end position="180"/>
    </location>
</feature>
<feature type="compositionally biased region" description="Basic and acidic residues" evidence="1">
    <location>
        <begin position="218"/>
        <end position="228"/>
    </location>
</feature>
<evidence type="ECO:0000313" key="2">
    <source>
        <dbReference type="EMBL" id="ONK66486.1"/>
    </source>
</evidence>
<organism evidence="2 3">
    <name type="scientific">Asparagus officinalis</name>
    <name type="common">Garden asparagus</name>
    <dbReference type="NCBI Taxonomy" id="4686"/>
    <lineage>
        <taxon>Eukaryota</taxon>
        <taxon>Viridiplantae</taxon>
        <taxon>Streptophyta</taxon>
        <taxon>Embryophyta</taxon>
        <taxon>Tracheophyta</taxon>
        <taxon>Spermatophyta</taxon>
        <taxon>Magnoliopsida</taxon>
        <taxon>Liliopsida</taxon>
        <taxon>Asparagales</taxon>
        <taxon>Asparagaceae</taxon>
        <taxon>Asparagoideae</taxon>
        <taxon>Asparagus</taxon>
    </lineage>
</organism>